<proteinExistence type="inferred from homology"/>
<evidence type="ECO:0000259" key="12">
    <source>
        <dbReference type="Pfam" id="PF09084"/>
    </source>
</evidence>
<dbReference type="SUPFAM" id="SSF53850">
    <property type="entry name" value="Periplasmic binding protein-like II"/>
    <property type="match status" value="1"/>
</dbReference>
<comment type="pathway">
    <text evidence="2">Cofactor biosynthesis; thiamine diphosphate biosynthesis.</text>
</comment>
<evidence type="ECO:0000256" key="1">
    <source>
        <dbReference type="ARBA" id="ARBA00003469"/>
    </source>
</evidence>
<dbReference type="NCBIfam" id="TIGR01409">
    <property type="entry name" value="TAT_signal_seq"/>
    <property type="match status" value="1"/>
</dbReference>
<name>A0ABS4EQV9_9HYPH</name>
<dbReference type="InterPro" id="IPR006311">
    <property type="entry name" value="TAT_signal"/>
</dbReference>
<dbReference type="PROSITE" id="PS51318">
    <property type="entry name" value="TAT"/>
    <property type="match status" value="1"/>
</dbReference>
<dbReference type="RefSeq" id="WP_209854340.1">
    <property type="nucleotide sequence ID" value="NZ_JAGGJV010000007.1"/>
</dbReference>
<evidence type="ECO:0000256" key="3">
    <source>
        <dbReference type="ARBA" id="ARBA00009406"/>
    </source>
</evidence>
<comment type="catalytic activity">
    <reaction evidence="11">
        <text>N(6)-(pyridoxal phosphate)-L-lysyl-[4-amino-5-hydroxymethyl-2-methylpyrimidine phosphate synthase] + L-histidyl-[4-amino-5-hydroxymethyl-2-methylpyrimidine phosphate synthase] + 2 Fe(3+) + 4 H2O = L-lysyl-[4-amino-5-hydroxymethyl-2-methylpyrimidine phosphate synthase] + (2S)-2-amino-5-hydroxy-4-oxopentanoyl-[4-amino-5-hydroxymethyl-2-methylpyrimidine phosphate synthase] + 4-amino-2-methyl-5-(phosphooxymethyl)pyrimidine + 3-oxopropanoate + 2 Fe(2+) + 2 H(+)</text>
        <dbReference type="Rhea" id="RHEA:65756"/>
        <dbReference type="Rhea" id="RHEA-COMP:16892"/>
        <dbReference type="Rhea" id="RHEA-COMP:16893"/>
        <dbReference type="Rhea" id="RHEA-COMP:16894"/>
        <dbReference type="Rhea" id="RHEA-COMP:16895"/>
        <dbReference type="ChEBI" id="CHEBI:15377"/>
        <dbReference type="ChEBI" id="CHEBI:15378"/>
        <dbReference type="ChEBI" id="CHEBI:29033"/>
        <dbReference type="ChEBI" id="CHEBI:29034"/>
        <dbReference type="ChEBI" id="CHEBI:29969"/>
        <dbReference type="ChEBI" id="CHEBI:29979"/>
        <dbReference type="ChEBI" id="CHEBI:33190"/>
        <dbReference type="ChEBI" id="CHEBI:58354"/>
        <dbReference type="ChEBI" id="CHEBI:143915"/>
        <dbReference type="ChEBI" id="CHEBI:157692"/>
    </reaction>
    <physiologicalReaction direction="left-to-right" evidence="11">
        <dbReference type="Rhea" id="RHEA:65757"/>
    </physiologicalReaction>
</comment>
<evidence type="ECO:0000313" key="14">
    <source>
        <dbReference type="Proteomes" id="UP000823786"/>
    </source>
</evidence>
<keyword evidence="5" id="KW-0808">Transferase</keyword>
<keyword evidence="7" id="KW-0663">Pyridoxal phosphate</keyword>
<dbReference type="InterPro" id="IPR019546">
    <property type="entry name" value="TAT_signal_bac_arc"/>
</dbReference>
<dbReference type="InterPro" id="IPR027939">
    <property type="entry name" value="NMT1/THI5"/>
</dbReference>
<keyword evidence="6" id="KW-0479">Metal-binding</keyword>
<evidence type="ECO:0000256" key="4">
    <source>
        <dbReference type="ARBA" id="ARBA00011738"/>
    </source>
</evidence>
<dbReference type="PANTHER" id="PTHR31528">
    <property type="entry name" value="4-AMINO-5-HYDROXYMETHYL-2-METHYLPYRIMIDINE PHOSPHATE SYNTHASE THI11-RELATED"/>
    <property type="match status" value="1"/>
</dbReference>
<feature type="domain" description="SsuA/THI5-like" evidence="12">
    <location>
        <begin position="58"/>
        <end position="263"/>
    </location>
</feature>
<keyword evidence="14" id="KW-1185">Reference proteome</keyword>
<keyword evidence="9" id="KW-0408">Iron</keyword>
<dbReference type="Proteomes" id="UP000823786">
    <property type="component" value="Unassembled WGS sequence"/>
</dbReference>
<dbReference type="Gene3D" id="3.40.190.10">
    <property type="entry name" value="Periplasmic binding protein-like II"/>
    <property type="match status" value="2"/>
</dbReference>
<evidence type="ECO:0000256" key="6">
    <source>
        <dbReference type="ARBA" id="ARBA00022723"/>
    </source>
</evidence>
<evidence type="ECO:0000256" key="2">
    <source>
        <dbReference type="ARBA" id="ARBA00004948"/>
    </source>
</evidence>
<evidence type="ECO:0000256" key="11">
    <source>
        <dbReference type="ARBA" id="ARBA00048179"/>
    </source>
</evidence>
<keyword evidence="8" id="KW-0784">Thiamine biosynthesis</keyword>
<comment type="subunit">
    <text evidence="4">Homodimer.</text>
</comment>
<comment type="caution">
    <text evidence="13">The sequence shown here is derived from an EMBL/GenBank/DDBJ whole genome shotgun (WGS) entry which is preliminary data.</text>
</comment>
<evidence type="ECO:0000256" key="10">
    <source>
        <dbReference type="ARBA" id="ARBA00033171"/>
    </source>
</evidence>
<comment type="similarity">
    <text evidence="3">Belongs to the NMT1/THI5 family.</text>
</comment>
<sequence length="348" mass="37334">MKQREKNTNLDRRTVLKGGAYALAAATAGIGIFTPNNSNADTAKVVIKYDWLMSNGQIGDIVAATQGLFQAEGLDVEFSPGGPNSATVPPVVTGQAQAGQFSDSAQLLLARASGVPIKIFACGFRMAPFAFYSVPKAPIRTVHDMVGKRIGIQPTARYVLDAILLKNNIDPSSLTITNIGFDMTPLTTGQVDAVTGWITNTQALSVIGPDRIDLMMKDTGLPSYANVYFATDDALQNHSDTLAKTLRAIAKGWAWTYEHPEEAVKLAVKAYPQLDLVVELKTAPRILSLSFDAMTGKDGWGAFDPAAIGEQISVYDKIGQFKSGAPKLEDCYSTEILEMTAADRPKIG</sequence>
<dbReference type="Pfam" id="PF09084">
    <property type="entry name" value="NMT1"/>
    <property type="match status" value="1"/>
</dbReference>
<reference evidence="13 14" key="1">
    <citation type="submission" date="2021-03" db="EMBL/GenBank/DDBJ databases">
        <title>Genomic Encyclopedia of Type Strains, Phase IV (KMG-IV): sequencing the most valuable type-strain genomes for metagenomic binning, comparative biology and taxonomic classification.</title>
        <authorList>
            <person name="Goeker M."/>
        </authorList>
    </citation>
    <scope>NUCLEOTIDE SEQUENCE [LARGE SCALE GENOMIC DNA]</scope>
    <source>
        <strain evidence="13 14">DSM 26427</strain>
    </source>
</reference>
<evidence type="ECO:0000256" key="5">
    <source>
        <dbReference type="ARBA" id="ARBA00022679"/>
    </source>
</evidence>
<dbReference type="PANTHER" id="PTHR31528:SF1">
    <property type="entry name" value="4-AMINO-5-HYDROXYMETHYL-2-METHYLPYRIMIDINE PHOSPHATE SYNTHASE THI11-RELATED"/>
    <property type="match status" value="1"/>
</dbReference>
<gene>
    <name evidence="13" type="ORF">J2Z75_003848</name>
</gene>
<protein>
    <recommendedName>
        <fullName evidence="10">Thiamine pyrimidine synthase</fullName>
    </recommendedName>
</protein>
<organism evidence="13 14">
    <name type="scientific">Rhizobium herbae</name>
    <dbReference type="NCBI Taxonomy" id="508661"/>
    <lineage>
        <taxon>Bacteria</taxon>
        <taxon>Pseudomonadati</taxon>
        <taxon>Pseudomonadota</taxon>
        <taxon>Alphaproteobacteria</taxon>
        <taxon>Hyphomicrobiales</taxon>
        <taxon>Rhizobiaceae</taxon>
        <taxon>Rhizobium/Agrobacterium group</taxon>
        <taxon>Rhizobium</taxon>
    </lineage>
</organism>
<evidence type="ECO:0000313" key="13">
    <source>
        <dbReference type="EMBL" id="MBP1860327.1"/>
    </source>
</evidence>
<dbReference type="EMBL" id="JAGGJV010000007">
    <property type="protein sequence ID" value="MBP1860327.1"/>
    <property type="molecule type" value="Genomic_DNA"/>
</dbReference>
<evidence type="ECO:0000256" key="7">
    <source>
        <dbReference type="ARBA" id="ARBA00022898"/>
    </source>
</evidence>
<comment type="function">
    <text evidence="1">Responsible for the formation of the pyrimidine heterocycle in the thiamine biosynthesis pathway. Catalyzes the formation of hydroxymethylpyrimidine phosphate (HMP-P) from histidine and pyridoxal phosphate (PLP). The protein uses PLP and the active site histidine to form HMP-P, generating an inactive enzyme. The enzyme can only undergo a single turnover, which suggests it is a suicide enzyme.</text>
</comment>
<evidence type="ECO:0000256" key="9">
    <source>
        <dbReference type="ARBA" id="ARBA00023004"/>
    </source>
</evidence>
<accession>A0ABS4EQV9</accession>
<evidence type="ECO:0000256" key="8">
    <source>
        <dbReference type="ARBA" id="ARBA00022977"/>
    </source>
</evidence>
<dbReference type="InterPro" id="IPR015168">
    <property type="entry name" value="SsuA/THI5"/>
</dbReference>